<dbReference type="Pfam" id="PF07980">
    <property type="entry name" value="SusD_RagB"/>
    <property type="match status" value="1"/>
</dbReference>
<organism evidence="8 9">
    <name type="scientific">Echinicola soli</name>
    <dbReference type="NCBI Taxonomy" id="2591634"/>
    <lineage>
        <taxon>Bacteria</taxon>
        <taxon>Pseudomonadati</taxon>
        <taxon>Bacteroidota</taxon>
        <taxon>Cytophagia</taxon>
        <taxon>Cytophagales</taxon>
        <taxon>Cyclobacteriaceae</taxon>
        <taxon>Echinicola</taxon>
    </lineage>
</organism>
<accession>A0A514CMP3</accession>
<feature type="domain" description="SusD-like N-terminal" evidence="7">
    <location>
        <begin position="51"/>
        <end position="223"/>
    </location>
</feature>
<name>A0A514CMP3_9BACT</name>
<evidence type="ECO:0000256" key="3">
    <source>
        <dbReference type="ARBA" id="ARBA00022729"/>
    </source>
</evidence>
<evidence type="ECO:0000259" key="7">
    <source>
        <dbReference type="Pfam" id="PF14322"/>
    </source>
</evidence>
<dbReference type="EMBL" id="CP041253">
    <property type="protein sequence ID" value="QDH81103.1"/>
    <property type="molecule type" value="Genomic_DNA"/>
</dbReference>
<gene>
    <name evidence="8" type="ORF">FKX85_19525</name>
</gene>
<evidence type="ECO:0000313" key="9">
    <source>
        <dbReference type="Proteomes" id="UP000316614"/>
    </source>
</evidence>
<dbReference type="CDD" id="cd08977">
    <property type="entry name" value="SusD"/>
    <property type="match status" value="1"/>
</dbReference>
<sequence length="491" mass="54814">MKTYHIKPKDIDRPGIKVLLMAMALVMLAGCSDLLEEEPKTVVAENFYQTAADIEAATNAIYTPLRNVRSEQVAVLSAHTDWGYGRGSRAQYNDFNGLNATNMNTAASRWTMFYEGIRNANLVIFYAPKSENVQQEVRDRYLAEASFLRALTYFDLVRNWGGVPLRTAENIEQKDVPKASVAEVYEFILADLLVAEAGLPTDPAQPGRPTSWSAKTLLADVYLQLEQYDSARVKAREVMDSGQFGLIPVQSVEDIQWEIFGPDLVSSAEEVFYLKYTRQSAQGNGLPWILNHPSTGLYNFGGAYAHYGDSANPFYTQWNDADLRKQLWIPVDFGLGATTLVNGKYVEPEAPDNTGAGNDLPVYRYAEVLLLFAEADARASGTVSSEALEALNQVHRRAYGLDPTVAGEVDFSLAGMPLEAFLDTVLQERAYEFQFEGKRWLDLKRLGRAEEFVSENKGISIAEKHYLWPIPVNELNYNQAMDASSDQNPGY</sequence>
<evidence type="ECO:0000259" key="6">
    <source>
        <dbReference type="Pfam" id="PF07980"/>
    </source>
</evidence>
<feature type="domain" description="RagB/SusD" evidence="6">
    <location>
        <begin position="338"/>
        <end position="491"/>
    </location>
</feature>
<keyword evidence="4" id="KW-0472">Membrane</keyword>
<dbReference type="GO" id="GO:0009279">
    <property type="term" value="C:cell outer membrane"/>
    <property type="evidence" value="ECO:0007669"/>
    <property type="project" value="UniProtKB-SubCell"/>
</dbReference>
<dbReference type="OrthoDB" id="691907at2"/>
<comment type="similarity">
    <text evidence="2">Belongs to the SusD family.</text>
</comment>
<proteinExistence type="inferred from homology"/>
<evidence type="ECO:0000256" key="2">
    <source>
        <dbReference type="ARBA" id="ARBA00006275"/>
    </source>
</evidence>
<dbReference type="Pfam" id="PF14322">
    <property type="entry name" value="SusD-like_3"/>
    <property type="match status" value="1"/>
</dbReference>
<protein>
    <submittedName>
        <fullName evidence="8">RagB/SusD family nutrient uptake outer membrane protein</fullName>
    </submittedName>
</protein>
<evidence type="ECO:0000313" key="8">
    <source>
        <dbReference type="EMBL" id="QDH81103.1"/>
    </source>
</evidence>
<dbReference type="Gene3D" id="1.25.40.390">
    <property type="match status" value="1"/>
</dbReference>
<keyword evidence="3" id="KW-0732">Signal</keyword>
<keyword evidence="5" id="KW-0998">Cell outer membrane</keyword>
<keyword evidence="9" id="KW-1185">Reference proteome</keyword>
<evidence type="ECO:0000256" key="1">
    <source>
        <dbReference type="ARBA" id="ARBA00004442"/>
    </source>
</evidence>
<evidence type="ECO:0000256" key="5">
    <source>
        <dbReference type="ARBA" id="ARBA00023237"/>
    </source>
</evidence>
<dbReference type="Proteomes" id="UP000316614">
    <property type="component" value="Chromosome"/>
</dbReference>
<reference evidence="8 9" key="1">
    <citation type="submission" date="2019-06" db="EMBL/GenBank/DDBJ databases">
        <title>Echinicola alkalisoli sp. nov. isolated from saline soil.</title>
        <authorList>
            <person name="Sun J.-Q."/>
            <person name="Xu L."/>
        </authorList>
    </citation>
    <scope>NUCLEOTIDE SEQUENCE [LARGE SCALE GENOMIC DNA]</scope>
    <source>
        <strain evidence="8 9">LN3S3</strain>
    </source>
</reference>
<comment type="subcellular location">
    <subcellularLocation>
        <location evidence="1">Cell outer membrane</location>
    </subcellularLocation>
</comment>
<dbReference type="PROSITE" id="PS51257">
    <property type="entry name" value="PROKAR_LIPOPROTEIN"/>
    <property type="match status" value="1"/>
</dbReference>
<dbReference type="RefSeq" id="WP_141616318.1">
    <property type="nucleotide sequence ID" value="NZ_CP041253.1"/>
</dbReference>
<dbReference type="InterPro" id="IPR012944">
    <property type="entry name" value="SusD_RagB_dom"/>
</dbReference>
<dbReference type="KEGG" id="echi:FKX85_19525"/>
<evidence type="ECO:0000256" key="4">
    <source>
        <dbReference type="ARBA" id="ARBA00023136"/>
    </source>
</evidence>
<dbReference type="InterPro" id="IPR033985">
    <property type="entry name" value="SusD-like_N"/>
</dbReference>
<dbReference type="AlphaFoldDB" id="A0A514CMP3"/>
<dbReference type="SUPFAM" id="SSF48452">
    <property type="entry name" value="TPR-like"/>
    <property type="match status" value="1"/>
</dbReference>
<dbReference type="InterPro" id="IPR011990">
    <property type="entry name" value="TPR-like_helical_dom_sf"/>
</dbReference>